<reference evidence="2 3" key="1">
    <citation type="submission" date="2018-06" db="EMBL/GenBank/DDBJ databases">
        <title>Genomic Encyclopedia of Archaeal and Bacterial Type Strains, Phase II (KMG-II): from individual species to whole genera.</title>
        <authorList>
            <person name="Goeker M."/>
        </authorList>
    </citation>
    <scope>NUCLEOTIDE SEQUENCE [LARGE SCALE GENOMIC DNA]</scope>
    <source>
        <strain evidence="2 3">DSM 6779</strain>
    </source>
</reference>
<dbReference type="InterPro" id="IPR038740">
    <property type="entry name" value="BioF2-like_GNAT_dom"/>
</dbReference>
<name>A0A2W7NM56_9BACT</name>
<dbReference type="SUPFAM" id="SSF55729">
    <property type="entry name" value="Acyl-CoA N-acyltransferases (Nat)"/>
    <property type="match status" value="1"/>
</dbReference>
<dbReference type="Gene3D" id="3.40.630.30">
    <property type="match status" value="1"/>
</dbReference>
<evidence type="ECO:0000259" key="1">
    <source>
        <dbReference type="Pfam" id="PF13480"/>
    </source>
</evidence>
<dbReference type="InterPro" id="IPR016181">
    <property type="entry name" value="Acyl_CoA_acyltransferase"/>
</dbReference>
<dbReference type="Pfam" id="PF13480">
    <property type="entry name" value="Acetyltransf_6"/>
    <property type="match status" value="1"/>
</dbReference>
<comment type="caution">
    <text evidence="2">The sequence shown here is derived from an EMBL/GenBank/DDBJ whole genome shotgun (WGS) entry which is preliminary data.</text>
</comment>
<dbReference type="GO" id="GO:0016740">
    <property type="term" value="F:transferase activity"/>
    <property type="evidence" value="ECO:0007669"/>
    <property type="project" value="UniProtKB-KW"/>
</dbReference>
<accession>A0A2W7NM56</accession>
<keyword evidence="2" id="KW-0808">Transferase</keyword>
<evidence type="ECO:0000313" key="2">
    <source>
        <dbReference type="EMBL" id="PZX14266.1"/>
    </source>
</evidence>
<evidence type="ECO:0000313" key="3">
    <source>
        <dbReference type="Proteomes" id="UP000249239"/>
    </source>
</evidence>
<dbReference type="OrthoDB" id="1120967at2"/>
<dbReference type="RefSeq" id="WP_111446301.1">
    <property type="nucleotide sequence ID" value="NZ_QKZK01000021.1"/>
</dbReference>
<keyword evidence="3" id="KW-1185">Reference proteome</keyword>
<dbReference type="AlphaFoldDB" id="A0A2W7NM56"/>
<organism evidence="2 3">
    <name type="scientific">Breznakibacter xylanolyticus</name>
    <dbReference type="NCBI Taxonomy" id="990"/>
    <lineage>
        <taxon>Bacteria</taxon>
        <taxon>Pseudomonadati</taxon>
        <taxon>Bacteroidota</taxon>
        <taxon>Bacteroidia</taxon>
        <taxon>Marinilabiliales</taxon>
        <taxon>Marinilabiliaceae</taxon>
        <taxon>Breznakibacter</taxon>
    </lineage>
</organism>
<dbReference type="EMBL" id="QKZK01000021">
    <property type="protein sequence ID" value="PZX14266.1"/>
    <property type="molecule type" value="Genomic_DNA"/>
</dbReference>
<sequence length="338" mass="38894">MELYQTTPFFATKVNRSEFDNQLSDFNHSVFLSSEWIESVAIHQSTPIYIHFYNIHNQLIAKLSGLLMPGSKRSGKYLYFYAGPALKQNHSPSYQGCIEALANFCLSEQFQRYHIDCSDHLSGIPCPPNGGTDMVYSEYVLFLEHAPKFGKSFRYNVNKATRNGAEFHHDNSPLILQKLFNLLDATRKIRYHKYGEKYAAFPFLHLNPHTMQRVVESGLAQLYYASVDNKIHCVRCTLEKNGRIFGLMIASDDIGYKLGLHHFMHYHLINQYYNQNAKYYNISGTADGQEGKGLSDFKTSLGFSRVTEFGKDSLYLMFPRKLLNPLIKVKKKMTRKSS</sequence>
<feature type="domain" description="BioF2-like acetyltransferase" evidence="1">
    <location>
        <begin position="151"/>
        <end position="284"/>
    </location>
</feature>
<proteinExistence type="predicted"/>
<gene>
    <name evidence="2" type="ORF">LX69_02446</name>
</gene>
<dbReference type="Proteomes" id="UP000249239">
    <property type="component" value="Unassembled WGS sequence"/>
</dbReference>
<protein>
    <submittedName>
        <fullName evidence="2">Acetyltransferase (GNAT) family protein</fullName>
    </submittedName>
</protein>